<dbReference type="AlphaFoldDB" id="A0A377Q5A1"/>
<dbReference type="RefSeq" id="WP_115226387.1">
    <property type="nucleotide sequence ID" value="NZ_CAWOLO010000009.1"/>
</dbReference>
<name>A0A377Q5A1_9NEIS</name>
<evidence type="ECO:0000259" key="1">
    <source>
        <dbReference type="Pfam" id="PF06054"/>
    </source>
</evidence>
<dbReference type="Proteomes" id="UP000295794">
    <property type="component" value="Unassembled WGS sequence"/>
</dbReference>
<protein>
    <submittedName>
        <fullName evidence="2 3">Competence protein</fullName>
    </submittedName>
</protein>
<accession>A0A377Q5A1</accession>
<dbReference type="EMBL" id="SMBT01000009">
    <property type="protein sequence ID" value="TCU84531.1"/>
    <property type="molecule type" value="Genomic_DNA"/>
</dbReference>
<feature type="domain" description="Competence protein CoiA nuclease-like" evidence="1">
    <location>
        <begin position="68"/>
        <end position="159"/>
    </location>
</feature>
<gene>
    <name evidence="3" type="ORF">EV682_10956</name>
    <name evidence="2" type="ORF">NCTC11159_01055</name>
</gene>
<evidence type="ECO:0000313" key="4">
    <source>
        <dbReference type="Proteomes" id="UP000255108"/>
    </source>
</evidence>
<keyword evidence="5" id="KW-1185">Reference proteome</keyword>
<evidence type="ECO:0000313" key="5">
    <source>
        <dbReference type="Proteomes" id="UP000295794"/>
    </source>
</evidence>
<reference evidence="2 4" key="1">
    <citation type="submission" date="2018-06" db="EMBL/GenBank/DDBJ databases">
        <authorList>
            <consortium name="Pathogen Informatics"/>
            <person name="Doyle S."/>
        </authorList>
    </citation>
    <scope>NUCLEOTIDE SEQUENCE [LARGE SCALE GENOMIC DNA]</scope>
    <source>
        <strain evidence="2 4">NCTC11159</strain>
    </source>
</reference>
<dbReference type="InterPro" id="IPR010330">
    <property type="entry name" value="CoiA_nuc"/>
</dbReference>
<evidence type="ECO:0000313" key="3">
    <source>
        <dbReference type="EMBL" id="TCU84531.1"/>
    </source>
</evidence>
<organism evidence="2 4">
    <name type="scientific">Iodobacter fluviatilis</name>
    <dbReference type="NCBI Taxonomy" id="537"/>
    <lineage>
        <taxon>Bacteria</taxon>
        <taxon>Pseudomonadati</taxon>
        <taxon>Pseudomonadota</taxon>
        <taxon>Betaproteobacteria</taxon>
        <taxon>Neisseriales</taxon>
        <taxon>Chitinibacteraceae</taxon>
        <taxon>Iodobacter</taxon>
    </lineage>
</organism>
<proteinExistence type="predicted"/>
<evidence type="ECO:0000313" key="2">
    <source>
        <dbReference type="EMBL" id="STQ89997.1"/>
    </source>
</evidence>
<dbReference type="EMBL" id="UGHR01000001">
    <property type="protein sequence ID" value="STQ89997.1"/>
    <property type="molecule type" value="Genomic_DNA"/>
</dbReference>
<dbReference type="Pfam" id="PF06054">
    <property type="entry name" value="CoiA_nuc"/>
    <property type="match status" value="1"/>
</dbReference>
<sequence>MTQSAWTRDGLPVNAATYLSVDWEILKQAAQLGDFVMPCCKAPAVLKTSINGLPFFAHLSDECATAPETIWHRSGKTAVLAALNELGIEGSDEVQGQSSNGDKWKADVLFSVGGRTIAIELQRSYQHLRDFTLRQDRYKDSSVECYWLVRQETFITLGKATSRQLITREFDNVMPPQGIGTGMPPNLPVAMLNTEGEQLVHFGLLKSATVQAWLAGILNNNYQYRDGSWNLG</sequence>
<dbReference type="Proteomes" id="UP000255108">
    <property type="component" value="Unassembled WGS sequence"/>
</dbReference>
<dbReference type="OrthoDB" id="8910564at2"/>
<reference evidence="3 5" key="2">
    <citation type="submission" date="2019-03" db="EMBL/GenBank/DDBJ databases">
        <title>Genomic Encyclopedia of Type Strains, Phase IV (KMG-IV): sequencing the most valuable type-strain genomes for metagenomic binning, comparative biology and taxonomic classification.</title>
        <authorList>
            <person name="Goeker M."/>
        </authorList>
    </citation>
    <scope>NUCLEOTIDE SEQUENCE [LARGE SCALE GENOMIC DNA]</scope>
    <source>
        <strain evidence="3 5">DSM 3764</strain>
    </source>
</reference>